<evidence type="ECO:0000256" key="2">
    <source>
        <dbReference type="SAM" id="Phobius"/>
    </source>
</evidence>
<keyword evidence="2" id="KW-0812">Transmembrane</keyword>
<dbReference type="Proteomes" id="UP000605846">
    <property type="component" value="Unassembled WGS sequence"/>
</dbReference>
<dbReference type="EMBL" id="JABAYA010000250">
    <property type="protein sequence ID" value="KAF7721591.1"/>
    <property type="molecule type" value="Genomic_DNA"/>
</dbReference>
<accession>A0A8H7EPX1</accession>
<feature type="region of interest" description="Disordered" evidence="1">
    <location>
        <begin position="1"/>
        <end position="62"/>
    </location>
</feature>
<sequence length="305" mass="35048">MPSKQKPQLQHPVGQEQQQQAEDQLQLEGSNLDAQGSSPNKKRQRDEQEQGDDQQEEDELREFQQQDENLLDLSQLSFNPLRQMIITLSMVLMFLLWFIPFKNLSRGTSTSYLWKVIFIMLCELAASSILILKPGRHHDDMVKIFGEQRLEETVDNLNKVFGVKKAPLPHNSAVGEAKASSQGDNYYVLCKDLLQMKAVLGIQVVGRSVTFYLISLLSDGFYVMLELLRVVIPGCLDDLLKYLMDMNKILMVLEVFEKWCKTVPVENVSQLDQRTRTTLSTPTFCRIISQGTSRKRSCVLKYYYN</sequence>
<feature type="transmembrane region" description="Helical" evidence="2">
    <location>
        <begin position="81"/>
        <end position="100"/>
    </location>
</feature>
<keyword evidence="2" id="KW-1133">Transmembrane helix</keyword>
<gene>
    <name evidence="3" type="ORF">EC973_004462</name>
</gene>
<dbReference type="AlphaFoldDB" id="A0A8H7EPX1"/>
<name>A0A8H7EPX1_9FUNG</name>
<dbReference type="OrthoDB" id="2230257at2759"/>
<keyword evidence="2" id="KW-0472">Membrane</keyword>
<reference evidence="3" key="1">
    <citation type="submission" date="2020-01" db="EMBL/GenBank/DDBJ databases">
        <title>Genome Sequencing of Three Apophysomyces-Like Fungal Strains Confirms a Novel Fungal Genus in the Mucoromycota with divergent Burkholderia-like Endosymbiotic Bacteria.</title>
        <authorList>
            <person name="Stajich J.E."/>
            <person name="Macias A.M."/>
            <person name="Carter-House D."/>
            <person name="Lovett B."/>
            <person name="Kasson L.R."/>
            <person name="Berry K."/>
            <person name="Grigoriev I."/>
            <person name="Chang Y."/>
            <person name="Spatafora J."/>
            <person name="Kasson M.T."/>
        </authorList>
    </citation>
    <scope>NUCLEOTIDE SEQUENCE</scope>
    <source>
        <strain evidence="3">NRRL A-21654</strain>
    </source>
</reference>
<evidence type="ECO:0000313" key="4">
    <source>
        <dbReference type="Proteomes" id="UP000605846"/>
    </source>
</evidence>
<proteinExistence type="predicted"/>
<evidence type="ECO:0000313" key="3">
    <source>
        <dbReference type="EMBL" id="KAF7721591.1"/>
    </source>
</evidence>
<protein>
    <submittedName>
        <fullName evidence="3">Uncharacterized protein</fullName>
    </submittedName>
</protein>
<organism evidence="3 4">
    <name type="scientific">Apophysomyces ossiformis</name>
    <dbReference type="NCBI Taxonomy" id="679940"/>
    <lineage>
        <taxon>Eukaryota</taxon>
        <taxon>Fungi</taxon>
        <taxon>Fungi incertae sedis</taxon>
        <taxon>Mucoromycota</taxon>
        <taxon>Mucoromycotina</taxon>
        <taxon>Mucoromycetes</taxon>
        <taxon>Mucorales</taxon>
        <taxon>Mucorineae</taxon>
        <taxon>Mucoraceae</taxon>
        <taxon>Apophysomyces</taxon>
    </lineage>
</organism>
<comment type="caution">
    <text evidence="3">The sequence shown here is derived from an EMBL/GenBank/DDBJ whole genome shotgun (WGS) entry which is preliminary data.</text>
</comment>
<evidence type="ECO:0000256" key="1">
    <source>
        <dbReference type="SAM" id="MobiDB-lite"/>
    </source>
</evidence>
<feature type="transmembrane region" description="Helical" evidence="2">
    <location>
        <begin position="112"/>
        <end position="132"/>
    </location>
</feature>
<feature type="compositionally biased region" description="Low complexity" evidence="1">
    <location>
        <begin position="8"/>
        <end position="28"/>
    </location>
</feature>
<keyword evidence="4" id="KW-1185">Reference proteome</keyword>
<feature type="compositionally biased region" description="Acidic residues" evidence="1">
    <location>
        <begin position="49"/>
        <end position="60"/>
    </location>
</feature>